<dbReference type="InterPro" id="IPR002142">
    <property type="entry name" value="Peptidase_S49"/>
</dbReference>
<keyword evidence="5" id="KW-0720">Serine protease</keyword>
<keyword evidence="3 7" id="KW-0645">Protease</keyword>
<dbReference type="SUPFAM" id="SSF52096">
    <property type="entry name" value="ClpP/crotonase"/>
    <property type="match status" value="2"/>
</dbReference>
<gene>
    <name evidence="11" type="primary">sppA</name>
    <name evidence="11" type="ORF">H6G06_05970</name>
</gene>
<evidence type="ECO:0000256" key="4">
    <source>
        <dbReference type="ARBA" id="ARBA00022801"/>
    </source>
</evidence>
<feature type="active site" description="Proton donor/acceptor" evidence="8">
    <location>
        <position position="201"/>
    </location>
</feature>
<evidence type="ECO:0000256" key="2">
    <source>
        <dbReference type="ARBA" id="ARBA00008683"/>
    </source>
</evidence>
<dbReference type="GO" id="GO:0006465">
    <property type="term" value="P:signal peptide processing"/>
    <property type="evidence" value="ECO:0007669"/>
    <property type="project" value="InterPro"/>
</dbReference>
<dbReference type="CDD" id="cd07023">
    <property type="entry name" value="S49_Sppa_N_C"/>
    <property type="match status" value="1"/>
</dbReference>
<evidence type="ECO:0000256" key="7">
    <source>
        <dbReference type="PIRNR" id="PIRNR001217"/>
    </source>
</evidence>
<evidence type="ECO:0000256" key="8">
    <source>
        <dbReference type="PIRSR" id="PIRSR001217-1"/>
    </source>
</evidence>
<reference evidence="12" key="1">
    <citation type="journal article" date="2020" name="ISME J.">
        <title>Comparative genomics reveals insights into cyanobacterial evolution and habitat adaptation.</title>
        <authorList>
            <person name="Chen M.Y."/>
            <person name="Teng W.K."/>
            <person name="Zhao L."/>
            <person name="Hu C.X."/>
            <person name="Zhou Y.K."/>
            <person name="Han B.P."/>
            <person name="Song L.R."/>
            <person name="Shu W.S."/>
        </authorList>
    </citation>
    <scope>NUCLEOTIDE SEQUENCE [LARGE SCALE GENOMIC DNA]</scope>
    <source>
        <strain evidence="12">FACHB-251</strain>
    </source>
</reference>
<dbReference type="EC" id="3.4.21.-" evidence="7"/>
<evidence type="ECO:0000313" key="12">
    <source>
        <dbReference type="Proteomes" id="UP000662185"/>
    </source>
</evidence>
<dbReference type="AlphaFoldDB" id="A0A926WEB5"/>
<feature type="domain" description="Peptidase S49" evidence="10">
    <location>
        <begin position="133"/>
        <end position="284"/>
    </location>
</feature>
<dbReference type="Pfam" id="PF01343">
    <property type="entry name" value="Peptidase_S49"/>
    <property type="match status" value="2"/>
</dbReference>
<keyword evidence="6 7" id="KW-0472">Membrane</keyword>
<dbReference type="Proteomes" id="UP000662185">
    <property type="component" value="Unassembled WGS sequence"/>
</dbReference>
<dbReference type="RefSeq" id="WP_190558018.1">
    <property type="nucleotide sequence ID" value="NZ_JACJQU010000002.1"/>
</dbReference>
<feature type="active site" description="Nucleophile" evidence="8">
    <location>
        <position position="399"/>
    </location>
</feature>
<dbReference type="InterPro" id="IPR004635">
    <property type="entry name" value="Pept_S49_SppA"/>
</dbReference>
<keyword evidence="9" id="KW-1133">Transmembrane helix</keyword>
<dbReference type="InterPro" id="IPR047217">
    <property type="entry name" value="S49_SppA_67K_type_N"/>
</dbReference>
<evidence type="ECO:0000256" key="9">
    <source>
        <dbReference type="SAM" id="Phobius"/>
    </source>
</evidence>
<dbReference type="GO" id="GO:0005886">
    <property type="term" value="C:plasma membrane"/>
    <property type="evidence" value="ECO:0007669"/>
    <property type="project" value="UniProtKB-SubCell"/>
</dbReference>
<keyword evidence="12" id="KW-1185">Reference proteome</keyword>
<dbReference type="EMBL" id="JACJQU010000002">
    <property type="protein sequence ID" value="MBD2293041.1"/>
    <property type="molecule type" value="Genomic_DNA"/>
</dbReference>
<keyword evidence="7" id="KW-0997">Cell inner membrane</keyword>
<dbReference type="InterPro" id="IPR029045">
    <property type="entry name" value="ClpP/crotonase-like_dom_sf"/>
</dbReference>
<accession>A0A926WEB5</accession>
<dbReference type="PANTHER" id="PTHR33209:SF1">
    <property type="entry name" value="PEPTIDASE S49 DOMAIN-CONTAINING PROTEIN"/>
    <property type="match status" value="1"/>
</dbReference>
<evidence type="ECO:0000256" key="5">
    <source>
        <dbReference type="ARBA" id="ARBA00022825"/>
    </source>
</evidence>
<dbReference type="PIRSF" id="PIRSF001217">
    <property type="entry name" value="Protease_4_SppA"/>
    <property type="match status" value="1"/>
</dbReference>
<evidence type="ECO:0000313" key="11">
    <source>
        <dbReference type="EMBL" id="MBD2293041.1"/>
    </source>
</evidence>
<comment type="subcellular location">
    <subcellularLocation>
        <location evidence="7">Cell inner membrane</location>
    </subcellularLocation>
    <subcellularLocation>
        <location evidence="1">Membrane</location>
    </subcellularLocation>
</comment>
<evidence type="ECO:0000256" key="3">
    <source>
        <dbReference type="ARBA" id="ARBA00022670"/>
    </source>
</evidence>
<dbReference type="Gene3D" id="3.90.226.10">
    <property type="entry name" value="2-enoyl-CoA Hydratase, Chain A, domain 1"/>
    <property type="match status" value="4"/>
</dbReference>
<keyword evidence="4 7" id="KW-0378">Hydrolase</keyword>
<comment type="caution">
    <text evidence="11">The sequence shown here is derived from an EMBL/GenBank/DDBJ whole genome shotgun (WGS) entry which is preliminary data.</text>
</comment>
<dbReference type="CDD" id="cd07018">
    <property type="entry name" value="S49_SppA_67K_type"/>
    <property type="match status" value="1"/>
</dbReference>
<comment type="similarity">
    <text evidence="2 7">Belongs to the peptidase S49 family.</text>
</comment>
<feature type="transmembrane region" description="Helical" evidence="9">
    <location>
        <begin position="12"/>
        <end position="38"/>
    </location>
</feature>
<keyword evidence="7" id="KW-1003">Cell membrane</keyword>
<evidence type="ECO:0000256" key="6">
    <source>
        <dbReference type="ARBA" id="ARBA00023136"/>
    </source>
</evidence>
<dbReference type="NCBIfam" id="TIGR00705">
    <property type="entry name" value="SppA_67K"/>
    <property type="match status" value="1"/>
</dbReference>
<dbReference type="NCBIfam" id="TIGR00706">
    <property type="entry name" value="SppA_dom"/>
    <property type="match status" value="1"/>
</dbReference>
<dbReference type="GO" id="GO:0008236">
    <property type="term" value="F:serine-type peptidase activity"/>
    <property type="evidence" value="ECO:0007669"/>
    <property type="project" value="UniProtKB-KW"/>
</dbReference>
<organism evidence="11 12">
    <name type="scientific">Anabaena sphaerica FACHB-251</name>
    <dbReference type="NCBI Taxonomy" id="2692883"/>
    <lineage>
        <taxon>Bacteria</taxon>
        <taxon>Bacillati</taxon>
        <taxon>Cyanobacteriota</taxon>
        <taxon>Cyanophyceae</taxon>
        <taxon>Nostocales</taxon>
        <taxon>Nostocaceae</taxon>
        <taxon>Anabaena</taxon>
    </lineage>
</organism>
<sequence length="611" mass="66888">MTNFLKQTFASLIGSLLGLTIFAGVGTLGLLFLVIAAATSKDTGPQVKDKSMLVFDLSMKITDSQPSSSDFLQKTLAGVDEDRITLRKVIETVEKAERDPRIVGIYIDATKSGAASGLGYASLKEIRQALDKFRASGKKIVAYSTDWNEREYYLSSVANNIVLNPVGLMEINGLSSQPMFLAGALQKYGIGVQVVRVGKFKGAVEPFILDKLSPENRQQTQKLLDDVWGEWRTTVGASRKIPPQKLQAIANSQAILEANTAKSNGLVDQVAYQDQVVADLKKLTASDKDDKSFRQINITDYAEVPGKSMGVERKSENKIAVVYAEGEIVDGKGEDGQIGGDRFAKIFNKIRQDEDVKSVVLRINSPGGSATASEIIQREIKLTRQAKPVIVSMGDVAASGGYWIASDSNRIFAEPNTITGSIGVFGVLFNGQKLANNNGITWDTVKTSQYADNQTVARPKSPQELALYQRSVNRIYNMFINKVAQGRKLPQQKVAEIAQGRVWSGAAAKQIGLVDEIGGLNVALEYAAKQAKLGNDWEVQEYPQVTSLEERFFGRKLQVAQGKLGIEKTQIQPANPLLAEFEKLQQEISILNKMNDPQGIYARLPFNLKID</sequence>
<evidence type="ECO:0000259" key="10">
    <source>
        <dbReference type="Pfam" id="PF01343"/>
    </source>
</evidence>
<evidence type="ECO:0000256" key="1">
    <source>
        <dbReference type="ARBA" id="ARBA00004370"/>
    </source>
</evidence>
<proteinExistence type="inferred from homology"/>
<keyword evidence="9" id="KW-0812">Transmembrane</keyword>
<dbReference type="InterPro" id="IPR004634">
    <property type="entry name" value="Pept_S49_pIV"/>
</dbReference>
<name>A0A926WEB5_9NOST</name>
<feature type="domain" description="Peptidase S49" evidence="10">
    <location>
        <begin position="383"/>
        <end position="533"/>
    </location>
</feature>
<protein>
    <recommendedName>
        <fullName evidence="7">Protease 4</fullName>
        <ecNumber evidence="7">3.4.21.-</ecNumber>
    </recommendedName>
    <alternativeName>
        <fullName evidence="7">Endopeptidase IV</fullName>
    </alternativeName>
    <alternativeName>
        <fullName evidence="7">Protease IV</fullName>
    </alternativeName>
    <alternativeName>
        <fullName evidence="7">Signal peptide peptidase</fullName>
    </alternativeName>
</protein>
<dbReference type="InterPro" id="IPR047272">
    <property type="entry name" value="S49_SppA_C"/>
</dbReference>
<dbReference type="PANTHER" id="PTHR33209">
    <property type="entry name" value="PROTEASE 4"/>
    <property type="match status" value="1"/>
</dbReference>